<dbReference type="Proteomes" id="UP000663305">
    <property type="component" value="Chromosome"/>
</dbReference>
<proteinExistence type="predicted"/>
<keyword evidence="1" id="KW-0472">Membrane</keyword>
<evidence type="ECO:0000256" key="1">
    <source>
        <dbReference type="SAM" id="Phobius"/>
    </source>
</evidence>
<accession>A0A897NFD0</accession>
<protein>
    <submittedName>
        <fullName evidence="3">Uncharacterized protein</fullName>
    </submittedName>
</protein>
<organism evidence="3 5">
    <name type="scientific">Halapricum desulfuricans</name>
    <dbReference type="NCBI Taxonomy" id="2841257"/>
    <lineage>
        <taxon>Archaea</taxon>
        <taxon>Methanobacteriati</taxon>
        <taxon>Methanobacteriota</taxon>
        <taxon>Stenosarchaea group</taxon>
        <taxon>Halobacteria</taxon>
        <taxon>Halobacteriales</taxon>
        <taxon>Haloarculaceae</taxon>
        <taxon>Halapricum</taxon>
    </lineage>
</organism>
<dbReference type="Proteomes" id="UP000662973">
    <property type="component" value="Chromosome"/>
</dbReference>
<name>A0A897NA48_9EURY</name>
<dbReference type="KEGG" id="hds:HSR122_2249"/>
<dbReference type="EMBL" id="CP064789">
    <property type="protein sequence ID" value="QSG11270.1"/>
    <property type="molecule type" value="Genomic_DNA"/>
</dbReference>
<feature type="transmembrane region" description="Helical" evidence="1">
    <location>
        <begin position="21"/>
        <end position="39"/>
    </location>
</feature>
<keyword evidence="1" id="KW-0812">Transmembrane</keyword>
<gene>
    <name evidence="3" type="ORF">HSBGL_0839</name>
    <name evidence="2" type="ORF">HSR122_2249</name>
</gene>
<sequence>MSVPRVTVGMSQRLPIEERDQRNVLVVAAIMAVVIALTLNEPAQVRVVVGAMMGVFSGLVYLVVTLVLRRFIDAY</sequence>
<keyword evidence="1" id="KW-1133">Transmembrane helix</keyword>
<feature type="transmembrane region" description="Helical" evidence="1">
    <location>
        <begin position="45"/>
        <end position="68"/>
    </location>
</feature>
<evidence type="ECO:0000313" key="2">
    <source>
        <dbReference type="EMBL" id="QSG09629.1"/>
    </source>
</evidence>
<evidence type="ECO:0000313" key="3">
    <source>
        <dbReference type="EMBL" id="QSG11270.1"/>
    </source>
</evidence>
<dbReference type="AlphaFoldDB" id="A0A897NA48"/>
<dbReference type="EMBL" id="CP064788">
    <property type="protein sequence ID" value="QSG09629.1"/>
    <property type="molecule type" value="Genomic_DNA"/>
</dbReference>
<reference evidence="3 4" key="1">
    <citation type="submission" date="2020-11" db="EMBL/GenBank/DDBJ databases">
        <title>Carbohydrate-dependent, anaerobic sulfur respiration: A novel catabolism in halophilic archaea.</title>
        <authorList>
            <person name="Sorokin D.Y."/>
            <person name="Messina E."/>
            <person name="Smedile F."/>
            <person name="La Cono V."/>
            <person name="Hallsworth J.E."/>
            <person name="Yakimov M.M."/>
        </authorList>
    </citation>
    <scope>NUCLEOTIDE SEQUENCE</scope>
    <source>
        <strain evidence="3">HSR-Bgl</strain>
        <strain evidence="2 4">HSR12-2</strain>
    </source>
</reference>
<accession>A0A897NA48</accession>
<evidence type="ECO:0000313" key="4">
    <source>
        <dbReference type="Proteomes" id="UP000662973"/>
    </source>
</evidence>
<evidence type="ECO:0000313" key="5">
    <source>
        <dbReference type="Proteomes" id="UP000663305"/>
    </source>
</evidence>
<keyword evidence="4" id="KW-1185">Reference proteome</keyword>